<accession>A0A2Y9C252</accession>
<dbReference type="InterPro" id="IPR006311">
    <property type="entry name" value="TAT_signal"/>
</dbReference>
<proteinExistence type="predicted"/>
<evidence type="ECO:0000256" key="1">
    <source>
        <dbReference type="SAM" id="SignalP"/>
    </source>
</evidence>
<keyword evidence="1" id="KW-0732">Signal</keyword>
<dbReference type="Proteomes" id="UP000250028">
    <property type="component" value="Unassembled WGS sequence"/>
</dbReference>
<organism evidence="2 3">
    <name type="scientific">Branchiibius hedensis</name>
    <dbReference type="NCBI Taxonomy" id="672460"/>
    <lineage>
        <taxon>Bacteria</taxon>
        <taxon>Bacillati</taxon>
        <taxon>Actinomycetota</taxon>
        <taxon>Actinomycetes</taxon>
        <taxon>Micrococcales</taxon>
        <taxon>Dermacoccaceae</taxon>
        <taxon>Branchiibius</taxon>
    </lineage>
</organism>
<dbReference type="EMBL" id="UESZ01000001">
    <property type="protein sequence ID" value="SSA35483.1"/>
    <property type="molecule type" value="Genomic_DNA"/>
</dbReference>
<keyword evidence="3" id="KW-1185">Reference proteome</keyword>
<feature type="chain" id="PRO_5038556092" evidence="1">
    <location>
        <begin position="39"/>
        <end position="244"/>
    </location>
</feature>
<dbReference type="AlphaFoldDB" id="A0A2Y9C252"/>
<gene>
    <name evidence="2" type="ORF">SAMN04489750_2846</name>
</gene>
<name>A0A2Y9C252_9MICO</name>
<dbReference type="PROSITE" id="PS51318">
    <property type="entry name" value="TAT"/>
    <property type="match status" value="1"/>
</dbReference>
<evidence type="ECO:0000313" key="3">
    <source>
        <dbReference type="Proteomes" id="UP000250028"/>
    </source>
</evidence>
<sequence>MEYTNTMTNTISRRTLAKGAAWSVPVVAVAAAAPTASASPADCITSGTLQSSASVPPSTSPNYTCVQTDIDGNPTGTPLGNWRVQILVSTCTAVHAGSTLKQAPQITANVITATAAANVLRGFGATQVTGGSSTAKYSVTGQVVGSPASRTGNLSIGAFPVPATGGISTTATGSGALETATTAGSINIAATSFTVVLNWTGEDPDTGDPNSGTNYVSCTPAVCTSASACTPTTSVPLTPAITVQ</sequence>
<evidence type="ECO:0000313" key="2">
    <source>
        <dbReference type="EMBL" id="SSA35483.1"/>
    </source>
</evidence>
<feature type="signal peptide" evidence="1">
    <location>
        <begin position="1"/>
        <end position="38"/>
    </location>
</feature>
<protein>
    <submittedName>
        <fullName evidence="2">Uncharacterized protein</fullName>
    </submittedName>
</protein>
<reference evidence="3" key="1">
    <citation type="submission" date="2016-10" db="EMBL/GenBank/DDBJ databases">
        <authorList>
            <person name="Varghese N."/>
            <person name="Submissions S."/>
        </authorList>
    </citation>
    <scope>NUCLEOTIDE SEQUENCE [LARGE SCALE GENOMIC DNA]</scope>
    <source>
        <strain evidence="3">DSM 22951</strain>
    </source>
</reference>